<dbReference type="Pfam" id="PF15901">
    <property type="entry name" value="Sortilin_C"/>
    <property type="match status" value="1"/>
</dbReference>
<dbReference type="GO" id="GO:0016020">
    <property type="term" value="C:membrane"/>
    <property type="evidence" value="ECO:0000318"/>
    <property type="project" value="GO_Central"/>
</dbReference>
<dbReference type="PANTHER" id="PTHR12106:SF27">
    <property type="entry name" value="SORTILIN-RELATED RECEPTOR"/>
    <property type="match status" value="1"/>
</dbReference>
<dbReference type="InterPro" id="IPR031777">
    <property type="entry name" value="Sortilin_C"/>
</dbReference>
<dbReference type="HOGENOM" id="CLU_010702_0_0_1"/>
<evidence type="ECO:0000313" key="10">
    <source>
        <dbReference type="Proteomes" id="UP000001593"/>
    </source>
</evidence>
<dbReference type="Gene3D" id="2.10.70.80">
    <property type="match status" value="1"/>
</dbReference>
<dbReference type="PROSITE" id="PS50093">
    <property type="entry name" value="PKD"/>
    <property type="match status" value="2"/>
</dbReference>
<dbReference type="InterPro" id="IPR035986">
    <property type="entry name" value="PKD_dom_sf"/>
</dbReference>
<accession>A7SK47</accession>
<dbReference type="InterPro" id="IPR050310">
    <property type="entry name" value="VPS10-sortilin"/>
</dbReference>
<dbReference type="Gene3D" id="2.60.40.10">
    <property type="entry name" value="Immunoglobulins"/>
    <property type="match status" value="2"/>
</dbReference>
<dbReference type="STRING" id="45351.A7SK47"/>
<feature type="region of interest" description="Disordered" evidence="6">
    <location>
        <begin position="1123"/>
        <end position="1145"/>
    </location>
</feature>
<feature type="domain" description="PKD" evidence="8">
    <location>
        <begin position="760"/>
        <end position="813"/>
    </location>
</feature>
<dbReference type="Gene3D" id="2.130.10.10">
    <property type="entry name" value="YVTN repeat-like/Quinoprotein amine dehydrogenase"/>
    <property type="match status" value="1"/>
</dbReference>
<proteinExistence type="inferred from homology"/>
<dbReference type="PANTHER" id="PTHR12106">
    <property type="entry name" value="SORTILIN RELATED"/>
    <property type="match status" value="1"/>
</dbReference>
<dbReference type="KEGG" id="nve:5507368"/>
<sequence length="1145" mass="129534">MAFFEATMIQLALTVVLAITFCFAMQDLDYIDGMKIVRFGSEVKREERTHLFRSAIHDLLSSPRARERRDAPTLGYPDAKDSGKLAHEFVLHGDNHSVAFLHWSGARSEVIFIFTADYREINRTNVGSIYAKSAYIWRSTNYGESFDRDDVTKFPKGSSISGIRFCKGNNKKVLVFDKAARQLYVSTNEGSSYESVKLLFRPADIRCHSIYDDMLLGYDDTTEKLYYSKDSGTHWTLLSAFVAKYYWVLPHLGNNPKIVFIEVKNNGRYHSSVLKFADLSSDSPDGVQVFDNSLGFFGSLSFEMQGNYLFVKKHYPSSALFVSYNLGKFQKAVFPLKLPETDYYVVDASEGEVLVSVKHLMTYNLYVSGTNGTKYSLSLQRLLATRTIQWNKIQTLADIHMVKSLRGVYLANIHFGHKRYFRTMITFDKGGTWYPLRVPQDSQSSCVLPKCSLNLHMQHSQHYYQIPGIVSSKTAVGLIIAQGELGTSFTLNPNVFMSRDGGLTWKRVLYGSYDFVLLDHGGIIAAVPLRNNTKTVQYSCSEGNTWASLELAQGLLAYGLVTEPGSTTLVSNIFGQHLNKRFEWLSVKLNFSSVFSQPCTDANYTQWSPVDERVSGNCSLGEMIVYTRRKASDCCFNGRDYNGSIIRGTCNCTDEDYMCDVGFKRDRDDNECYPEDLAVLVPDPCPETTYYMKSSGYRKVPGDRCSGGQLEQDFKPVWTRCPTLAPEGLQIIMERTTVASLTPISFKLVQNKGSISSTWYVWDFGDSNKTTNLTGLALAKNLTHEYKYHGDYNVTITAGNIMGSAYTKIIVRVIDVIRRAQIIPPHAVLVDRPADFNVTLFSNHALSWRSEHGFVHFVWRFEEGQKPNLTWESQVQHVFTTKGKYKVSLEAINEVSRQYDSVTITVHDKLRTLRLYFNEELDKENKGTVEWREYFARRLLAELTRILNVASQRLEVAVVQGLPTYVDVSIIERDENTTRTMDQLAEDIRQAVSRNVVEVSFPDGSVATAIYAEVLSYEDKKQSPTRRPETQDYRLAIAIGVAAGVVMLFLVGIIFFAYRRYTWMYRRYHRLSMNGSQPLNAETEPALDYSANGEGVRYTVTSVGPEPGDSDDELIRDTGELQVMEEPEDANDDVPLTSIAGASRA</sequence>
<keyword evidence="3" id="KW-0677">Repeat</keyword>
<dbReference type="GO" id="GO:0005794">
    <property type="term" value="C:Golgi apparatus"/>
    <property type="evidence" value="ECO:0000318"/>
    <property type="project" value="GO_Central"/>
</dbReference>
<dbReference type="InterPro" id="IPR022409">
    <property type="entry name" value="PKD/Chitinase_dom"/>
</dbReference>
<dbReference type="SUPFAM" id="SSF110296">
    <property type="entry name" value="Oligoxyloglucan reducing end-specific cellobiohydrolase"/>
    <property type="match status" value="1"/>
</dbReference>
<dbReference type="InParanoid" id="A7SK47"/>
<dbReference type="FunFam" id="3.30.60.270:FF:000002">
    <property type="entry name" value="Sortilin-related receptor isoform A"/>
    <property type="match status" value="1"/>
</dbReference>
<name>A7SK47_NEMVE</name>
<feature type="domain" description="PKD" evidence="8">
    <location>
        <begin position="855"/>
        <end position="906"/>
    </location>
</feature>
<dbReference type="FunFam" id="2.130.10.10:FF:001903">
    <property type="entry name" value="Sortilin"/>
    <property type="match status" value="1"/>
</dbReference>
<evidence type="ECO:0000256" key="1">
    <source>
        <dbReference type="ARBA" id="ARBA00004479"/>
    </source>
</evidence>
<keyword evidence="7" id="KW-0812">Transmembrane</keyword>
<gene>
    <name evidence="9" type="ORF">NEMVEDRAFT_v1g245806</name>
</gene>
<comment type="subcellular location">
    <subcellularLocation>
        <location evidence="1">Membrane</location>
        <topology evidence="1">Single-pass type I membrane protein</topology>
    </subcellularLocation>
</comment>
<evidence type="ECO:0000256" key="2">
    <source>
        <dbReference type="ARBA" id="ARBA00010818"/>
    </source>
</evidence>
<dbReference type="InterPro" id="IPR006581">
    <property type="entry name" value="VPS10"/>
</dbReference>
<dbReference type="GO" id="GO:0006892">
    <property type="term" value="P:post-Golgi vesicle-mediated transport"/>
    <property type="evidence" value="ECO:0000318"/>
    <property type="project" value="GO_Central"/>
</dbReference>
<dbReference type="SMART" id="SM00089">
    <property type="entry name" value="PKD"/>
    <property type="match status" value="2"/>
</dbReference>
<evidence type="ECO:0000256" key="6">
    <source>
        <dbReference type="SAM" id="MobiDB-lite"/>
    </source>
</evidence>
<keyword evidence="4 7" id="KW-0472">Membrane</keyword>
<evidence type="ECO:0000259" key="8">
    <source>
        <dbReference type="PROSITE" id="PS50093"/>
    </source>
</evidence>
<evidence type="ECO:0000256" key="5">
    <source>
        <dbReference type="ARBA" id="ARBA00023180"/>
    </source>
</evidence>
<keyword evidence="10" id="KW-1185">Reference proteome</keyword>
<feature type="compositionally biased region" description="Acidic residues" evidence="6">
    <location>
        <begin position="1123"/>
        <end position="1132"/>
    </location>
</feature>
<dbReference type="Proteomes" id="UP000001593">
    <property type="component" value="Unassembled WGS sequence"/>
</dbReference>
<dbReference type="InterPro" id="IPR031778">
    <property type="entry name" value="Sortilin_N"/>
</dbReference>
<dbReference type="CDD" id="cd00146">
    <property type="entry name" value="PKD"/>
    <property type="match status" value="1"/>
</dbReference>
<dbReference type="eggNOG" id="KOG3511">
    <property type="taxonomic scope" value="Eukaryota"/>
</dbReference>
<dbReference type="Pfam" id="PF15902">
    <property type="entry name" value="Sortilin-Vps10"/>
    <property type="match status" value="1"/>
</dbReference>
<organism evidence="9 10">
    <name type="scientific">Nematostella vectensis</name>
    <name type="common">Starlet sea anemone</name>
    <dbReference type="NCBI Taxonomy" id="45351"/>
    <lineage>
        <taxon>Eukaryota</taxon>
        <taxon>Metazoa</taxon>
        <taxon>Cnidaria</taxon>
        <taxon>Anthozoa</taxon>
        <taxon>Hexacorallia</taxon>
        <taxon>Actiniaria</taxon>
        <taxon>Edwardsiidae</taxon>
        <taxon>Nematostella</taxon>
    </lineage>
</organism>
<dbReference type="InterPro" id="IPR015943">
    <property type="entry name" value="WD40/YVTN_repeat-like_dom_sf"/>
</dbReference>
<keyword evidence="7" id="KW-1133">Transmembrane helix</keyword>
<dbReference type="OMA" id="AYSHDNK"/>
<reference evidence="9 10" key="1">
    <citation type="journal article" date="2007" name="Science">
        <title>Sea anemone genome reveals ancestral eumetazoan gene repertoire and genomic organization.</title>
        <authorList>
            <person name="Putnam N.H."/>
            <person name="Srivastava M."/>
            <person name="Hellsten U."/>
            <person name="Dirks B."/>
            <person name="Chapman J."/>
            <person name="Salamov A."/>
            <person name="Terry A."/>
            <person name="Shapiro H."/>
            <person name="Lindquist E."/>
            <person name="Kapitonov V.V."/>
            <person name="Jurka J."/>
            <person name="Genikhovich G."/>
            <person name="Grigoriev I.V."/>
            <person name="Lucas S.M."/>
            <person name="Steele R.E."/>
            <person name="Finnerty J.R."/>
            <person name="Technau U."/>
            <person name="Martindale M.Q."/>
            <person name="Rokhsar D.S."/>
        </authorList>
    </citation>
    <scope>NUCLEOTIDE SEQUENCE [LARGE SCALE GENOMIC DNA]</scope>
    <source>
        <strain evidence="10">CH2 X CH6</strain>
    </source>
</reference>
<dbReference type="EMBL" id="DS469683">
    <property type="protein sequence ID" value="EDO35926.1"/>
    <property type="molecule type" value="Genomic_DNA"/>
</dbReference>
<dbReference type="InterPro" id="IPR000601">
    <property type="entry name" value="PKD_dom"/>
</dbReference>
<evidence type="ECO:0000256" key="7">
    <source>
        <dbReference type="SAM" id="Phobius"/>
    </source>
</evidence>
<evidence type="ECO:0000256" key="4">
    <source>
        <dbReference type="ARBA" id="ARBA00023136"/>
    </source>
</evidence>
<dbReference type="AlphaFoldDB" id="A7SK47"/>
<dbReference type="Gene3D" id="3.30.60.270">
    <property type="match status" value="1"/>
</dbReference>
<protein>
    <recommendedName>
        <fullName evidence="8">PKD domain-containing protein</fullName>
    </recommendedName>
</protein>
<keyword evidence="5" id="KW-0325">Glycoprotein</keyword>
<dbReference type="InterPro" id="IPR013783">
    <property type="entry name" value="Ig-like_fold"/>
</dbReference>
<dbReference type="PhylomeDB" id="A7SK47"/>
<evidence type="ECO:0000256" key="3">
    <source>
        <dbReference type="ARBA" id="ARBA00022737"/>
    </source>
</evidence>
<comment type="similarity">
    <text evidence="2">Belongs to the VPS10-related sortilin family. SORCS subfamily.</text>
</comment>
<feature type="transmembrane region" description="Helical" evidence="7">
    <location>
        <begin position="1035"/>
        <end position="1058"/>
    </location>
</feature>
<evidence type="ECO:0000313" key="9">
    <source>
        <dbReference type="EMBL" id="EDO35926.1"/>
    </source>
</evidence>
<dbReference type="OrthoDB" id="5949766at2759"/>
<dbReference type="SMART" id="SM00602">
    <property type="entry name" value="VPS10"/>
    <property type="match status" value="1"/>
</dbReference>
<dbReference type="FunFam" id="2.60.40.10:FF:002088">
    <property type="entry name" value="Polycystic kidney disease 1a"/>
    <property type="match status" value="1"/>
</dbReference>
<dbReference type="Pfam" id="PF00801">
    <property type="entry name" value="PKD"/>
    <property type="match status" value="2"/>
</dbReference>
<dbReference type="SUPFAM" id="SSF49299">
    <property type="entry name" value="PKD domain"/>
    <property type="match status" value="2"/>
</dbReference>